<name>A0A420I7P2_9PEZI</name>
<accession>A0A420I7P2</accession>
<dbReference type="EMBL" id="MCBQ01011726">
    <property type="protein sequence ID" value="RKF65737.1"/>
    <property type="molecule type" value="Genomic_DNA"/>
</dbReference>
<comment type="caution">
    <text evidence="1">The sequence shown here is derived from an EMBL/GenBank/DDBJ whole genome shotgun (WGS) entry which is preliminary data.</text>
</comment>
<dbReference type="Proteomes" id="UP000283383">
    <property type="component" value="Unassembled WGS sequence"/>
</dbReference>
<dbReference type="AlphaFoldDB" id="A0A420I7P2"/>
<protein>
    <submittedName>
        <fullName evidence="1">Uncharacterized protein</fullName>
    </submittedName>
</protein>
<evidence type="ECO:0000313" key="1">
    <source>
        <dbReference type="EMBL" id="RKF65737.1"/>
    </source>
</evidence>
<gene>
    <name evidence="1" type="ORF">GcM3_117007</name>
</gene>
<sequence length="115" mass="13340">MSRLKVKQKIADQISTNPNYSELDTIDSLHGSVDIRVSNSWNIGVQNFHITTVQPSDEINNRIRNAYIKDRHWSKILKIIKRSDSMAQNASKLPFEINDNLIYHTRSRQFGTSRI</sequence>
<evidence type="ECO:0000313" key="2">
    <source>
        <dbReference type="Proteomes" id="UP000283383"/>
    </source>
</evidence>
<reference evidence="1 2" key="1">
    <citation type="journal article" date="2018" name="BMC Genomics">
        <title>Comparative genome analyses reveal sequence features reflecting distinct modes of host-adaptation between dicot and monocot powdery mildew.</title>
        <authorList>
            <person name="Wu Y."/>
            <person name="Ma X."/>
            <person name="Pan Z."/>
            <person name="Kale S.D."/>
            <person name="Song Y."/>
            <person name="King H."/>
            <person name="Zhang Q."/>
            <person name="Presley C."/>
            <person name="Deng X."/>
            <person name="Wei C.I."/>
            <person name="Xiao S."/>
        </authorList>
    </citation>
    <scope>NUCLEOTIDE SEQUENCE [LARGE SCALE GENOMIC DNA]</scope>
    <source>
        <strain evidence="1">UMSG3</strain>
    </source>
</reference>
<keyword evidence="2" id="KW-1185">Reference proteome</keyword>
<organism evidence="1 2">
    <name type="scientific">Golovinomyces cichoracearum</name>
    <dbReference type="NCBI Taxonomy" id="62708"/>
    <lineage>
        <taxon>Eukaryota</taxon>
        <taxon>Fungi</taxon>
        <taxon>Dikarya</taxon>
        <taxon>Ascomycota</taxon>
        <taxon>Pezizomycotina</taxon>
        <taxon>Leotiomycetes</taxon>
        <taxon>Erysiphales</taxon>
        <taxon>Erysiphaceae</taxon>
        <taxon>Golovinomyces</taxon>
    </lineage>
</organism>
<proteinExistence type="predicted"/>